<dbReference type="RefSeq" id="WP_203938989.1">
    <property type="nucleotide sequence ID" value="NZ_BAAAGJ010000002.1"/>
</dbReference>
<feature type="signal peptide" evidence="1">
    <location>
        <begin position="1"/>
        <end position="24"/>
    </location>
</feature>
<gene>
    <name evidence="2" type="ORF">Sya03_30680</name>
</gene>
<keyword evidence="3" id="KW-1185">Reference proteome</keyword>
<organism evidence="2 3">
    <name type="scientific">Spirilliplanes yamanashiensis</name>
    <dbReference type="NCBI Taxonomy" id="42233"/>
    <lineage>
        <taxon>Bacteria</taxon>
        <taxon>Bacillati</taxon>
        <taxon>Actinomycetota</taxon>
        <taxon>Actinomycetes</taxon>
        <taxon>Micromonosporales</taxon>
        <taxon>Micromonosporaceae</taxon>
        <taxon>Spirilliplanes</taxon>
    </lineage>
</organism>
<dbReference type="PROSITE" id="PS51257">
    <property type="entry name" value="PROKAR_LIPOPROTEIN"/>
    <property type="match status" value="1"/>
</dbReference>
<accession>A0A8J4DJD8</accession>
<keyword evidence="1" id="KW-0732">Signal</keyword>
<comment type="caution">
    <text evidence="2">The sequence shown here is derived from an EMBL/GenBank/DDBJ whole genome shotgun (WGS) entry which is preliminary data.</text>
</comment>
<evidence type="ECO:0000313" key="2">
    <source>
        <dbReference type="EMBL" id="GIJ03716.1"/>
    </source>
</evidence>
<evidence type="ECO:0000313" key="3">
    <source>
        <dbReference type="Proteomes" id="UP000652013"/>
    </source>
</evidence>
<name>A0A8J4DJD8_9ACTN</name>
<evidence type="ECO:0000256" key="1">
    <source>
        <dbReference type="SAM" id="SignalP"/>
    </source>
</evidence>
<feature type="chain" id="PRO_5039731420" description="Lipoprotein" evidence="1">
    <location>
        <begin position="25"/>
        <end position="177"/>
    </location>
</feature>
<dbReference type="AlphaFoldDB" id="A0A8J4DJD8"/>
<dbReference type="Proteomes" id="UP000652013">
    <property type="component" value="Unassembled WGS sequence"/>
</dbReference>
<dbReference type="EMBL" id="BOOY01000024">
    <property type="protein sequence ID" value="GIJ03716.1"/>
    <property type="molecule type" value="Genomic_DNA"/>
</dbReference>
<proteinExistence type="predicted"/>
<evidence type="ECO:0008006" key="4">
    <source>
        <dbReference type="Google" id="ProtNLM"/>
    </source>
</evidence>
<reference evidence="2" key="1">
    <citation type="submission" date="2021-01" db="EMBL/GenBank/DDBJ databases">
        <title>Whole genome shotgun sequence of Spirilliplanes yamanashiensis NBRC 15828.</title>
        <authorList>
            <person name="Komaki H."/>
            <person name="Tamura T."/>
        </authorList>
    </citation>
    <scope>NUCLEOTIDE SEQUENCE</scope>
    <source>
        <strain evidence="2">NBRC 15828</strain>
    </source>
</reference>
<protein>
    <recommendedName>
        <fullName evidence="4">Lipoprotein</fullName>
    </recommendedName>
</protein>
<sequence length="177" mass="18177">MRTGARGSLAVLVVAALLTGGCGAGGPGPQAWASAVCEALTPWRSEIGTLAERTQQQMNMKTTPAQAKENLVRLFGGAESASEAARAGVVEAGVPSVDGGDRVASGFVASLSAVRDAYGRAKTGIEALPTSPADAFYTQVSAVVTTLNQEYGKSALDTSTLDSVELKRAFDEVPECR</sequence>